<name>A0ABD4XW53_STUST</name>
<accession>A0ABD4XW53</accession>
<evidence type="ECO:0000313" key="1">
    <source>
        <dbReference type="EMBL" id="MDH0687037.1"/>
    </source>
</evidence>
<protein>
    <submittedName>
        <fullName evidence="1">Uncharacterized protein</fullName>
    </submittedName>
</protein>
<evidence type="ECO:0000313" key="2">
    <source>
        <dbReference type="Proteomes" id="UP001161139"/>
    </source>
</evidence>
<comment type="caution">
    <text evidence="1">The sequence shown here is derived from an EMBL/GenBank/DDBJ whole genome shotgun (WGS) entry which is preliminary data.</text>
</comment>
<dbReference type="AlphaFoldDB" id="A0ABD4XW53"/>
<proteinExistence type="predicted"/>
<dbReference type="EMBL" id="JAOCDG010000003">
    <property type="protein sequence ID" value="MDH0687037.1"/>
    <property type="molecule type" value="Genomic_DNA"/>
</dbReference>
<dbReference type="RefSeq" id="WP_279648997.1">
    <property type="nucleotide sequence ID" value="NZ_JAOCDG010000003.1"/>
</dbReference>
<reference evidence="1" key="1">
    <citation type="submission" date="2022-09" db="EMBL/GenBank/DDBJ databases">
        <title>Intensive care unit water sources are persistently colonized with multi-drug resistant bacteria and are the site of extensive horizontal gene transfer of antibiotic resistance genes.</title>
        <authorList>
            <person name="Diorio-Toth L."/>
        </authorList>
    </citation>
    <scope>NUCLEOTIDE SEQUENCE</scope>
    <source>
        <strain evidence="1">GD03864</strain>
    </source>
</reference>
<organism evidence="1 2">
    <name type="scientific">Stutzerimonas stutzeri</name>
    <name type="common">Pseudomonas stutzeri</name>
    <dbReference type="NCBI Taxonomy" id="316"/>
    <lineage>
        <taxon>Bacteria</taxon>
        <taxon>Pseudomonadati</taxon>
        <taxon>Pseudomonadota</taxon>
        <taxon>Gammaproteobacteria</taxon>
        <taxon>Pseudomonadales</taxon>
        <taxon>Pseudomonadaceae</taxon>
        <taxon>Stutzerimonas</taxon>
    </lineage>
</organism>
<sequence>MAAQLIHNAFAKAGVPLWVTPYDARVALRLRNYHSSVADELAEWMARRLSMSFAAGYLGRKPLPIRGEDVTRQLAKMGYCEQNAAEIAGMMCESQQLLHQKGCDRRSLSAKDAALFSQTTIQ</sequence>
<dbReference type="Proteomes" id="UP001161139">
    <property type="component" value="Unassembled WGS sequence"/>
</dbReference>
<gene>
    <name evidence="1" type="ORF">N5D09_02910</name>
</gene>